<protein>
    <submittedName>
        <fullName evidence="7">LysR family transcriptional regulator</fullName>
    </submittedName>
</protein>
<keyword evidence="3" id="KW-0238">DNA-binding</keyword>
<dbReference type="SUPFAM" id="SSF46785">
    <property type="entry name" value="Winged helix' DNA-binding domain"/>
    <property type="match status" value="1"/>
</dbReference>
<evidence type="ECO:0000256" key="4">
    <source>
        <dbReference type="ARBA" id="ARBA00023159"/>
    </source>
</evidence>
<feature type="domain" description="HTH lysR-type" evidence="6">
    <location>
        <begin position="10"/>
        <end position="67"/>
    </location>
</feature>
<keyword evidence="4" id="KW-0010">Activator</keyword>
<evidence type="ECO:0000313" key="7">
    <source>
        <dbReference type="EMBL" id="MBU3062271.1"/>
    </source>
</evidence>
<dbReference type="PROSITE" id="PS50931">
    <property type="entry name" value="HTH_LYSR"/>
    <property type="match status" value="1"/>
</dbReference>
<dbReference type="SUPFAM" id="SSF53850">
    <property type="entry name" value="Periplasmic binding protein-like II"/>
    <property type="match status" value="1"/>
</dbReference>
<keyword evidence="5" id="KW-0804">Transcription</keyword>
<evidence type="ECO:0000313" key="8">
    <source>
        <dbReference type="Proteomes" id="UP000733379"/>
    </source>
</evidence>
<dbReference type="InterPro" id="IPR036388">
    <property type="entry name" value="WH-like_DNA-bd_sf"/>
</dbReference>
<dbReference type="Proteomes" id="UP000733379">
    <property type="component" value="Unassembled WGS sequence"/>
</dbReference>
<gene>
    <name evidence="7" type="ORF">KO481_12130</name>
</gene>
<dbReference type="PRINTS" id="PR00039">
    <property type="entry name" value="HTHLYSR"/>
</dbReference>
<dbReference type="InterPro" id="IPR005119">
    <property type="entry name" value="LysR_subst-bd"/>
</dbReference>
<dbReference type="EMBL" id="JAHKNI010000003">
    <property type="protein sequence ID" value="MBU3062271.1"/>
    <property type="molecule type" value="Genomic_DNA"/>
</dbReference>
<evidence type="ECO:0000256" key="5">
    <source>
        <dbReference type="ARBA" id="ARBA00023163"/>
    </source>
</evidence>
<evidence type="ECO:0000256" key="3">
    <source>
        <dbReference type="ARBA" id="ARBA00023125"/>
    </source>
</evidence>
<organism evidence="7 8">
    <name type="scientific">Nocardia albiluteola</name>
    <dbReference type="NCBI Taxonomy" id="2842303"/>
    <lineage>
        <taxon>Bacteria</taxon>
        <taxon>Bacillati</taxon>
        <taxon>Actinomycetota</taxon>
        <taxon>Actinomycetes</taxon>
        <taxon>Mycobacteriales</taxon>
        <taxon>Nocardiaceae</taxon>
        <taxon>Nocardia</taxon>
    </lineage>
</organism>
<comment type="similarity">
    <text evidence="1">Belongs to the LysR transcriptional regulatory family.</text>
</comment>
<evidence type="ECO:0000256" key="2">
    <source>
        <dbReference type="ARBA" id="ARBA00023015"/>
    </source>
</evidence>
<dbReference type="RefSeq" id="WP_215917133.1">
    <property type="nucleotide sequence ID" value="NZ_JAHKNI010000003.1"/>
</dbReference>
<reference evidence="7 8" key="1">
    <citation type="submission" date="2021-06" db="EMBL/GenBank/DDBJ databases">
        <title>Actinomycetes sequencing.</title>
        <authorList>
            <person name="Shan Q."/>
        </authorList>
    </citation>
    <scope>NUCLEOTIDE SEQUENCE [LARGE SCALE GENOMIC DNA]</scope>
    <source>
        <strain evidence="7 8">NEAU-G5</strain>
    </source>
</reference>
<dbReference type="Pfam" id="PF00126">
    <property type="entry name" value="HTH_1"/>
    <property type="match status" value="1"/>
</dbReference>
<keyword evidence="8" id="KW-1185">Reference proteome</keyword>
<dbReference type="InterPro" id="IPR000847">
    <property type="entry name" value="LysR_HTH_N"/>
</dbReference>
<name>A0ABS6AW54_9NOCA</name>
<dbReference type="InterPro" id="IPR036390">
    <property type="entry name" value="WH_DNA-bd_sf"/>
</dbReference>
<comment type="caution">
    <text evidence="7">The sequence shown here is derived from an EMBL/GenBank/DDBJ whole genome shotgun (WGS) entry which is preliminary data.</text>
</comment>
<sequence length="295" mass="32201">MTDAVPPLDLDLRVVRYFLAVADHANFGRAAAAVHVGQPSLSRQIRGLERQLGVRLFHRTPQGARLSEAGEAFAPKARILLRAAAEAAAAARKTAGPDGISIGYTAGLTVTGATRELRRRHRDATVRTMYLGWRRPAEALLDHQVDAVVARLPFPADGLRVTRLYEEERVVIVPRNHRLAGRPFAHLADIADEPLQWVPGLDPDCNAFWRLEPRPDGRPAPTGPVMNTLDDTWEFVASGDTLAVATRSHVNATRTDLALIPLRGVAPSRVVLATRAEDSALVADFRRCARAHLTA</sequence>
<evidence type="ECO:0000259" key="6">
    <source>
        <dbReference type="PROSITE" id="PS50931"/>
    </source>
</evidence>
<dbReference type="PANTHER" id="PTHR30346:SF0">
    <property type="entry name" value="HCA OPERON TRANSCRIPTIONAL ACTIVATOR HCAR"/>
    <property type="match status" value="1"/>
</dbReference>
<dbReference type="Pfam" id="PF03466">
    <property type="entry name" value="LysR_substrate"/>
    <property type="match status" value="1"/>
</dbReference>
<dbReference type="Gene3D" id="3.40.190.10">
    <property type="entry name" value="Periplasmic binding protein-like II"/>
    <property type="match status" value="2"/>
</dbReference>
<dbReference type="Gene3D" id="1.10.10.10">
    <property type="entry name" value="Winged helix-like DNA-binding domain superfamily/Winged helix DNA-binding domain"/>
    <property type="match status" value="1"/>
</dbReference>
<accession>A0ABS6AW54</accession>
<evidence type="ECO:0000256" key="1">
    <source>
        <dbReference type="ARBA" id="ARBA00009437"/>
    </source>
</evidence>
<keyword evidence="2" id="KW-0805">Transcription regulation</keyword>
<dbReference type="PANTHER" id="PTHR30346">
    <property type="entry name" value="TRANSCRIPTIONAL DUAL REGULATOR HCAR-RELATED"/>
    <property type="match status" value="1"/>
</dbReference>
<proteinExistence type="inferred from homology"/>